<reference evidence="2" key="1">
    <citation type="journal article" date="2015" name="Nature">
        <title>Complex archaea that bridge the gap between prokaryotes and eukaryotes.</title>
        <authorList>
            <person name="Spang A."/>
            <person name="Saw J.H."/>
            <person name="Jorgensen S.L."/>
            <person name="Zaremba-Niedzwiedzka K."/>
            <person name="Martijn J."/>
            <person name="Lind A.E."/>
            <person name="van Eijk R."/>
            <person name="Schleper C."/>
            <person name="Guy L."/>
            <person name="Ettema T.J."/>
        </authorList>
    </citation>
    <scope>NUCLEOTIDE SEQUENCE</scope>
</reference>
<gene>
    <name evidence="2" type="ORF">LCGC14_2362050</name>
</gene>
<dbReference type="InterPro" id="IPR036197">
    <property type="entry name" value="NarG-like_sf"/>
</dbReference>
<keyword evidence="1" id="KW-1133">Transmembrane helix</keyword>
<protein>
    <recommendedName>
        <fullName evidence="3">NarG-like domain-containing protein</fullName>
    </recommendedName>
</protein>
<evidence type="ECO:0000256" key="1">
    <source>
        <dbReference type="SAM" id="Phobius"/>
    </source>
</evidence>
<name>A0A0F9F178_9ZZZZ</name>
<feature type="transmembrane region" description="Helical" evidence="1">
    <location>
        <begin position="81"/>
        <end position="102"/>
    </location>
</feature>
<proteinExistence type="predicted"/>
<accession>A0A0F9F178</accession>
<dbReference type="AlphaFoldDB" id="A0A0F9F178"/>
<feature type="transmembrane region" description="Helical" evidence="1">
    <location>
        <begin position="7"/>
        <end position="31"/>
    </location>
</feature>
<organism evidence="2">
    <name type="scientific">marine sediment metagenome</name>
    <dbReference type="NCBI Taxonomy" id="412755"/>
    <lineage>
        <taxon>unclassified sequences</taxon>
        <taxon>metagenomes</taxon>
        <taxon>ecological metagenomes</taxon>
    </lineage>
</organism>
<feature type="non-terminal residue" evidence="2">
    <location>
        <position position="1"/>
    </location>
</feature>
<dbReference type="Gene3D" id="1.20.950.20">
    <property type="entry name" value="Transmembrane di-heme cytochromes, Chain C"/>
    <property type="match status" value="1"/>
</dbReference>
<feature type="transmembrane region" description="Helical" evidence="1">
    <location>
        <begin position="134"/>
        <end position="152"/>
    </location>
</feature>
<evidence type="ECO:0000313" key="2">
    <source>
        <dbReference type="EMBL" id="KKL44802.1"/>
    </source>
</evidence>
<dbReference type="EMBL" id="LAZR01034624">
    <property type="protein sequence ID" value="KKL44802.1"/>
    <property type="molecule type" value="Genomic_DNA"/>
</dbReference>
<sequence>SLIFFPFVFRLGWGFVGLLASIWLPDVSFFWPMLDKNYPMTGFLFDLTGIMIVLGVVLALIRGSSAKTEDIRGLPRQDRLALILIGGIVLVGFVLEGIRIAMTGYPENSGYAVVGYGIGKLFSGMTGLTEVFGYVWYAHAVLSGAFIAYLPFSHLKHIIMAPVIMVVHAAADRN</sequence>
<keyword evidence="1" id="KW-0812">Transmembrane</keyword>
<keyword evidence="1" id="KW-0472">Membrane</keyword>
<feature type="transmembrane region" description="Helical" evidence="1">
    <location>
        <begin position="43"/>
        <end position="61"/>
    </location>
</feature>
<comment type="caution">
    <text evidence="2">The sequence shown here is derived from an EMBL/GenBank/DDBJ whole genome shotgun (WGS) entry which is preliminary data.</text>
</comment>
<evidence type="ECO:0008006" key="3">
    <source>
        <dbReference type="Google" id="ProtNLM"/>
    </source>
</evidence>
<dbReference type="SUPFAM" id="SSF103501">
    <property type="entry name" value="Respiratory nitrate reductase 1 gamma chain"/>
    <property type="match status" value="1"/>
</dbReference>